<evidence type="ECO:0000313" key="1">
    <source>
        <dbReference type="EMBL" id="AMQ93326.1"/>
    </source>
</evidence>
<dbReference type="EMBL" id="VSED01000001">
    <property type="protein sequence ID" value="TYA39941.1"/>
    <property type="molecule type" value="Genomic_DNA"/>
</dbReference>
<organism evidence="3 6">
    <name type="scientific">Aggregatibacter actinomycetemcomitans</name>
    <name type="common">Actinobacillus actinomycetemcomitans</name>
    <name type="synonym">Haemophilus actinomycetemcomitans</name>
    <dbReference type="NCBI Taxonomy" id="714"/>
    <lineage>
        <taxon>Bacteria</taxon>
        <taxon>Pseudomonadati</taxon>
        <taxon>Pseudomonadota</taxon>
        <taxon>Gammaproteobacteria</taxon>
        <taxon>Pasteurellales</taxon>
        <taxon>Pasteurellaceae</taxon>
        <taxon>Aggregatibacter</taxon>
    </lineage>
</organism>
<evidence type="ECO:0000313" key="2">
    <source>
        <dbReference type="EMBL" id="PHO21372.1"/>
    </source>
</evidence>
<dbReference type="OrthoDB" id="9804145at2"/>
<dbReference type="Proteomes" id="UP000072236">
    <property type="component" value="Chromosome"/>
</dbReference>
<keyword evidence="2" id="KW-0808">Transferase</keyword>
<dbReference type="AlphaFoldDB" id="A0A142FY46"/>
<dbReference type="EMBL" id="CP012959">
    <property type="protein sequence ID" value="AMQ93326.1"/>
    <property type="molecule type" value="Genomic_DNA"/>
</dbReference>
<evidence type="ECO:0000313" key="6">
    <source>
        <dbReference type="Proteomes" id="UP000323012"/>
    </source>
</evidence>
<proteinExistence type="predicted"/>
<evidence type="ECO:0000313" key="5">
    <source>
        <dbReference type="Proteomes" id="UP000226080"/>
    </source>
</evidence>
<keyword evidence="3" id="KW-0378">Hydrolase</keyword>
<keyword evidence="2" id="KW-0418">Kinase</keyword>
<dbReference type="RefSeq" id="WP_005542067.1">
    <property type="nucleotide sequence ID" value="NZ_CP012959.1"/>
</dbReference>
<dbReference type="Proteomes" id="UP000226080">
    <property type="component" value="Unassembled WGS sequence"/>
</dbReference>
<dbReference type="GO" id="GO:0004519">
    <property type="term" value="F:endonuclease activity"/>
    <property type="evidence" value="ECO:0007669"/>
    <property type="project" value="UniProtKB-KW"/>
</dbReference>
<dbReference type="KEGG" id="aact:ACT75_01710"/>
<gene>
    <name evidence="1" type="ORF">ACT75_01710</name>
    <name evidence="2" type="ORF">CQR80_01205</name>
    <name evidence="3" type="ORF">FXB79_00065</name>
</gene>
<dbReference type="EMBL" id="PCGW01000002">
    <property type="protein sequence ID" value="PHO21372.1"/>
    <property type="molecule type" value="Genomic_DNA"/>
</dbReference>
<evidence type="ECO:0000313" key="3">
    <source>
        <dbReference type="EMBL" id="TYA39941.1"/>
    </source>
</evidence>
<dbReference type="GO" id="GO:0016301">
    <property type="term" value="F:kinase activity"/>
    <property type="evidence" value="ECO:0007669"/>
    <property type="project" value="UniProtKB-KW"/>
</dbReference>
<accession>A0A142FY46</accession>
<reference evidence="3 6" key="3">
    <citation type="submission" date="2019-08" db="EMBL/GenBank/DDBJ databases">
        <title>Whole genome sequencing of Aggregatibacter actinomycetemcomitans cultured from blood stream infections in Denmark reveals a novel phylogenetic lineage expressing serotype a membrane O polysaccharide.</title>
        <authorList>
            <person name="Nedergaard S."/>
            <person name="Kobel C.M."/>
            <person name="Nielsen M.B."/>
            <person name="Moeller R.T."/>
            <person name="Jensen A.B."/>
            <person name="Noerskov-Lauritsen N."/>
        </authorList>
    </citation>
    <scope>NUCLEOTIDE SEQUENCE [LARGE SCALE GENOMIC DNA]</scope>
    <source>
        <strain evidence="3 6">PN_563</strain>
    </source>
</reference>
<keyword evidence="3" id="KW-0540">Nuclease</keyword>
<dbReference type="Proteomes" id="UP000323012">
    <property type="component" value="Unassembled WGS sequence"/>
</dbReference>
<evidence type="ECO:0000313" key="4">
    <source>
        <dbReference type="Proteomes" id="UP000072236"/>
    </source>
</evidence>
<reference evidence="1 4" key="1">
    <citation type="submission" date="2015-10" db="EMBL/GenBank/DDBJ databases">
        <title>Tn-seq of a polymicrobial infection.</title>
        <authorList>
            <person name="Stacy A."/>
            <person name="Rumbaugh K.P."/>
            <person name="Whiteley M."/>
        </authorList>
    </citation>
    <scope>NUCLEOTIDE SEQUENCE [LARGE SCALE GENOMIC DNA]</scope>
    <source>
        <strain evidence="1 4">624</strain>
    </source>
</reference>
<sequence length="59" mass="6924">MALFDCGKPKAEKTNGQDKNIDRHAEVEFNTLQHFYQKHAYTFGFVRDKDGELYLNNTK</sequence>
<keyword evidence="5" id="KW-1185">Reference proteome</keyword>
<protein>
    <submittedName>
        <fullName evidence="3">Restriction endonuclease subunit R</fullName>
    </submittedName>
</protein>
<name>A0A142FY46_AGGAC</name>
<keyword evidence="3" id="KW-0255">Endonuclease</keyword>
<reference evidence="2 5" key="2">
    <citation type="submission" date="2017-10" db="EMBL/GenBank/DDBJ databases">
        <title>Draft genome sequences of Aggregatibacter actinomycetemcomitans strains 310a and 310b.</title>
        <authorList>
            <person name="May A.C."/>
            <person name="Ohta H."/>
            <person name="Maeda H."/>
            <person name="Kokeguchi S."/>
            <person name="Cugini C."/>
        </authorList>
    </citation>
    <scope>NUCLEOTIDE SEQUENCE [LARGE SCALE GENOMIC DNA]</scope>
    <source>
        <strain evidence="2 5">310b</strain>
    </source>
</reference>